<dbReference type="OrthoDB" id="10042665at2759"/>
<dbReference type="Pfam" id="PF22942">
    <property type="entry name" value="DUF7025"/>
    <property type="match status" value="1"/>
</dbReference>
<name>A0A4Q4SSG1_9PEZI</name>
<evidence type="ECO:0000259" key="2">
    <source>
        <dbReference type="SMART" id="SM00382"/>
    </source>
</evidence>
<dbReference type="SMART" id="SM00382">
    <property type="entry name" value="AAA"/>
    <property type="match status" value="1"/>
</dbReference>
<organism evidence="3 4">
    <name type="scientific">Monosporascus ibericus</name>
    <dbReference type="NCBI Taxonomy" id="155417"/>
    <lineage>
        <taxon>Eukaryota</taxon>
        <taxon>Fungi</taxon>
        <taxon>Dikarya</taxon>
        <taxon>Ascomycota</taxon>
        <taxon>Pezizomycotina</taxon>
        <taxon>Sordariomycetes</taxon>
        <taxon>Xylariomycetidae</taxon>
        <taxon>Xylariales</taxon>
        <taxon>Xylariales incertae sedis</taxon>
        <taxon>Monosporascus</taxon>
    </lineage>
</organism>
<keyword evidence="4" id="KW-1185">Reference proteome</keyword>
<dbReference type="CDD" id="cd19481">
    <property type="entry name" value="RecA-like_protease"/>
    <property type="match status" value="1"/>
</dbReference>
<dbReference type="Pfam" id="PF23232">
    <property type="entry name" value="AAA_lid_13"/>
    <property type="match status" value="1"/>
</dbReference>
<evidence type="ECO:0000256" key="1">
    <source>
        <dbReference type="SAM" id="MobiDB-lite"/>
    </source>
</evidence>
<reference evidence="3 4" key="1">
    <citation type="submission" date="2018-06" db="EMBL/GenBank/DDBJ databases">
        <title>Complete Genomes of Monosporascus.</title>
        <authorList>
            <person name="Robinson A.J."/>
            <person name="Natvig D.O."/>
        </authorList>
    </citation>
    <scope>NUCLEOTIDE SEQUENCE [LARGE SCALE GENOMIC DNA]</scope>
    <source>
        <strain evidence="3 4">CBS 110550</strain>
    </source>
</reference>
<dbReference type="GO" id="GO:0005524">
    <property type="term" value="F:ATP binding"/>
    <property type="evidence" value="ECO:0007669"/>
    <property type="project" value="InterPro"/>
</dbReference>
<dbReference type="Gene3D" id="3.40.50.300">
    <property type="entry name" value="P-loop containing nucleotide triphosphate hydrolases"/>
    <property type="match status" value="1"/>
</dbReference>
<dbReference type="AlphaFoldDB" id="A0A4Q4SSG1"/>
<feature type="compositionally biased region" description="Basic and acidic residues" evidence="1">
    <location>
        <begin position="27"/>
        <end position="37"/>
    </location>
</feature>
<comment type="caution">
    <text evidence="3">The sequence shown here is derived from an EMBL/GenBank/DDBJ whole genome shotgun (WGS) entry which is preliminary data.</text>
</comment>
<dbReference type="Proteomes" id="UP000293360">
    <property type="component" value="Unassembled WGS sequence"/>
</dbReference>
<sequence length="600" mass="68716">MHTEDASSPSALGSSKEPDNSLPAVDGDTKLSSDTEAKQSDAWIRYSIEWQDPHGVFKSRHEVSEQDAEQDVGDTSRNSLPAFERVSVFRTKHDIETDAEKGKTEEKALSLTGATPTYHLRIYSVAIIHALRSVVQYYPAQDLSGDVIEIDWPYPVLVHHYDELRSFREACANKEPSEACVRERHLGRPLELLLGFLDKEVMDSVNAEKERNKRGYATFDYLWVAHKPGTTMMYQESEVHDWKAAIVYSITGGTFTQPRRKWTVWIWSMEHNGSLLGRVEHSINYDRFDGEESYSGLYMMILSDEEFESAKLENEVVKQTIEYESFARLNHHGKVLSQELWTADFVEGKGNGLIFLLHGGPGVGKTFTAECIAHSLERPLMVLTTSDIGTFPEAVEKRLARNFKTAKSWNAVLLIDEADVFLAQRSIGDLHRSSLVASFLRALEFYDGILFLTTNRVGTFDDAILSRVHIQLFYPDLDEDQRYKMWMTFINKLEADRPSMQIKYALKEYLRSSEIRDFKMNGREIRNGELPTRPSLHSEHRAEEGEGGKTLLTEEHLREVVELYRSFKLYFSELHGSEGKRALDRGERLDSFIKAIKENF</sequence>
<protein>
    <recommendedName>
        <fullName evidence="2">AAA+ ATPase domain-containing protein</fullName>
    </recommendedName>
</protein>
<dbReference type="GO" id="GO:0016887">
    <property type="term" value="F:ATP hydrolysis activity"/>
    <property type="evidence" value="ECO:0007669"/>
    <property type="project" value="InterPro"/>
</dbReference>
<gene>
    <name evidence="3" type="ORF">DL764_010597</name>
</gene>
<dbReference type="Pfam" id="PF00004">
    <property type="entry name" value="AAA"/>
    <property type="match status" value="1"/>
</dbReference>
<proteinExistence type="predicted"/>
<dbReference type="InterPro" id="IPR054289">
    <property type="entry name" value="DUF7025"/>
</dbReference>
<dbReference type="PANTHER" id="PTHR46411:SF4">
    <property type="entry name" value="AAA+ ATPASE DOMAIN-CONTAINING PROTEIN"/>
    <property type="match status" value="1"/>
</dbReference>
<feature type="compositionally biased region" description="Basic and acidic residues" evidence="1">
    <location>
        <begin position="536"/>
        <end position="549"/>
    </location>
</feature>
<feature type="region of interest" description="Disordered" evidence="1">
    <location>
        <begin position="58"/>
        <end position="77"/>
    </location>
</feature>
<dbReference type="InterPro" id="IPR003593">
    <property type="entry name" value="AAA+_ATPase"/>
</dbReference>
<dbReference type="EMBL" id="QJNU01001572">
    <property type="protein sequence ID" value="RYO75025.1"/>
    <property type="molecule type" value="Genomic_DNA"/>
</dbReference>
<feature type="region of interest" description="Disordered" evidence="1">
    <location>
        <begin position="1"/>
        <end position="37"/>
    </location>
</feature>
<dbReference type="InterPro" id="IPR056599">
    <property type="entry name" value="AAA_lid_fung"/>
</dbReference>
<feature type="region of interest" description="Disordered" evidence="1">
    <location>
        <begin position="525"/>
        <end position="549"/>
    </location>
</feature>
<dbReference type="InterPro" id="IPR003959">
    <property type="entry name" value="ATPase_AAA_core"/>
</dbReference>
<accession>A0A4Q4SSG1</accession>
<feature type="domain" description="AAA+ ATPase" evidence="2">
    <location>
        <begin position="351"/>
        <end position="476"/>
    </location>
</feature>
<evidence type="ECO:0000313" key="4">
    <source>
        <dbReference type="Proteomes" id="UP000293360"/>
    </source>
</evidence>
<dbReference type="PANTHER" id="PTHR46411">
    <property type="entry name" value="FAMILY ATPASE, PUTATIVE-RELATED"/>
    <property type="match status" value="1"/>
</dbReference>
<dbReference type="InterPro" id="IPR027417">
    <property type="entry name" value="P-loop_NTPase"/>
</dbReference>
<feature type="compositionally biased region" description="Polar residues" evidence="1">
    <location>
        <begin position="1"/>
        <end position="13"/>
    </location>
</feature>
<dbReference type="SUPFAM" id="SSF52540">
    <property type="entry name" value="P-loop containing nucleoside triphosphate hydrolases"/>
    <property type="match status" value="1"/>
</dbReference>
<dbReference type="STRING" id="155417.A0A4Q4SSG1"/>
<evidence type="ECO:0000313" key="3">
    <source>
        <dbReference type="EMBL" id="RYO75025.1"/>
    </source>
</evidence>